<feature type="domain" description="Glycosyltransferase 2-like" evidence="1">
    <location>
        <begin position="38"/>
        <end position="167"/>
    </location>
</feature>
<dbReference type="EMBL" id="FTMF01000001">
    <property type="protein sequence ID" value="SIP87157.1"/>
    <property type="molecule type" value="Genomic_DNA"/>
</dbReference>
<evidence type="ECO:0000313" key="5">
    <source>
        <dbReference type="Proteomes" id="UP000255231"/>
    </source>
</evidence>
<dbReference type="KEGG" id="cil:EG358_03100"/>
<sequence length="329" mass="38712">MIPDKQKKERIKINYPKLVSRYQFCKGKISVNYMNKVSVIVLTYNQEKFIEKNLRGIFAQKVNFPVELIISDDCSTDQTVTVINNFIKNKPSHIEIKLIAHKKNLGSTPNFFNALQKSTGKYLAFCEGDDYWTDDNKLQIQHDFLESNKDYSMCFHQVKNISSDPLINDTIFAKVEDRDYSPFEIFRHWIVHTTSVFMDAKVLQNTAVQTLFRHPELLYFDTFLYMACSLNGKIRGSHLTMSAYLRHEEGISNGINYKRDLRHNHLDEIIAETYDGKVKEYANWQIFSRSRIAFFDLLKQGKINLAFQHLKWIFKKKGNLRIYLIKKYA</sequence>
<name>A0A381F7F6_9FLAO</name>
<dbReference type="SUPFAM" id="SSF53448">
    <property type="entry name" value="Nucleotide-diphospho-sugar transferases"/>
    <property type="match status" value="1"/>
</dbReference>
<keyword evidence="4" id="KW-1185">Reference proteome</keyword>
<dbReference type="Proteomes" id="UP000185725">
    <property type="component" value="Unassembled WGS sequence"/>
</dbReference>
<gene>
    <name evidence="3" type="ORF">NCTC13560_01225</name>
    <name evidence="2" type="ORF">SAMN05421682_10196</name>
</gene>
<dbReference type="PANTHER" id="PTHR22916:SF3">
    <property type="entry name" value="UDP-GLCNAC:BETAGAL BETA-1,3-N-ACETYLGLUCOSAMINYLTRANSFERASE-LIKE PROTEIN 1"/>
    <property type="match status" value="1"/>
</dbReference>
<proteinExistence type="predicted"/>
<dbReference type="InterPro" id="IPR001173">
    <property type="entry name" value="Glyco_trans_2-like"/>
</dbReference>
<dbReference type="GO" id="GO:0016758">
    <property type="term" value="F:hexosyltransferase activity"/>
    <property type="evidence" value="ECO:0007669"/>
    <property type="project" value="UniProtKB-ARBA"/>
</dbReference>
<evidence type="ECO:0000313" key="2">
    <source>
        <dbReference type="EMBL" id="SIP87157.1"/>
    </source>
</evidence>
<dbReference type="EMBL" id="UFVS01000001">
    <property type="protein sequence ID" value="SUX42408.1"/>
    <property type="molecule type" value="Genomic_DNA"/>
</dbReference>
<evidence type="ECO:0000259" key="1">
    <source>
        <dbReference type="Pfam" id="PF00535"/>
    </source>
</evidence>
<dbReference type="Proteomes" id="UP000255231">
    <property type="component" value="Unassembled WGS sequence"/>
</dbReference>
<dbReference type="AlphaFoldDB" id="A0A381F7F6"/>
<keyword evidence="3" id="KW-0808">Transferase</keyword>
<reference evidence="3 5" key="2">
    <citation type="submission" date="2018-06" db="EMBL/GenBank/DDBJ databases">
        <authorList>
            <consortium name="Pathogen Informatics"/>
            <person name="Doyle S."/>
        </authorList>
    </citation>
    <scope>NUCLEOTIDE SEQUENCE [LARGE SCALE GENOMIC DNA]</scope>
    <source>
        <strain evidence="3 5">NCTC13560</strain>
    </source>
</reference>
<dbReference type="Gene3D" id="3.90.550.10">
    <property type="entry name" value="Spore Coat Polysaccharide Biosynthesis Protein SpsA, Chain A"/>
    <property type="match status" value="1"/>
</dbReference>
<dbReference type="InterPro" id="IPR029044">
    <property type="entry name" value="Nucleotide-diphossugar_trans"/>
</dbReference>
<evidence type="ECO:0000313" key="4">
    <source>
        <dbReference type="Proteomes" id="UP000185725"/>
    </source>
</evidence>
<accession>A0A381F7F6</accession>
<reference evidence="2 4" key="1">
    <citation type="submission" date="2017-01" db="EMBL/GenBank/DDBJ databases">
        <authorList>
            <person name="Varghese N."/>
            <person name="Submissions S."/>
        </authorList>
    </citation>
    <scope>NUCLEOTIDE SEQUENCE [LARGE SCALE GENOMIC DNA]</scope>
    <source>
        <strain evidence="2 4">ATCC 27950</strain>
    </source>
</reference>
<protein>
    <submittedName>
        <fullName evidence="2">Glycosyl transferase family 2</fullName>
    </submittedName>
    <submittedName>
        <fullName evidence="3">Putative glycosyl transferase</fullName>
    </submittedName>
</protein>
<evidence type="ECO:0000313" key="3">
    <source>
        <dbReference type="EMBL" id="SUX42408.1"/>
    </source>
</evidence>
<dbReference type="Pfam" id="PF00535">
    <property type="entry name" value="Glycos_transf_2"/>
    <property type="match status" value="1"/>
</dbReference>
<organism evidence="3 5">
    <name type="scientific">Chryseobacterium indoltheticum</name>
    <dbReference type="NCBI Taxonomy" id="254"/>
    <lineage>
        <taxon>Bacteria</taxon>
        <taxon>Pseudomonadati</taxon>
        <taxon>Bacteroidota</taxon>
        <taxon>Flavobacteriia</taxon>
        <taxon>Flavobacteriales</taxon>
        <taxon>Weeksellaceae</taxon>
        <taxon>Chryseobacterium group</taxon>
        <taxon>Chryseobacterium</taxon>
    </lineage>
</organism>
<dbReference type="PANTHER" id="PTHR22916">
    <property type="entry name" value="GLYCOSYLTRANSFERASE"/>
    <property type="match status" value="1"/>
</dbReference>